<name>A0A4Q7XZE5_9BACT</name>
<dbReference type="EMBL" id="SHKW01000008">
    <property type="protein sequence ID" value="RZU28913.1"/>
    <property type="molecule type" value="Genomic_DNA"/>
</dbReference>
<keyword evidence="2" id="KW-1185">Reference proteome</keyword>
<organism evidence="1 2">
    <name type="scientific">Edaphobacter modestus</name>
    <dbReference type="NCBI Taxonomy" id="388466"/>
    <lineage>
        <taxon>Bacteria</taxon>
        <taxon>Pseudomonadati</taxon>
        <taxon>Acidobacteriota</taxon>
        <taxon>Terriglobia</taxon>
        <taxon>Terriglobales</taxon>
        <taxon>Acidobacteriaceae</taxon>
        <taxon>Edaphobacter</taxon>
    </lineage>
</organism>
<reference evidence="1 2" key="1">
    <citation type="submission" date="2019-02" db="EMBL/GenBank/DDBJ databases">
        <title>Genomic Encyclopedia of Archaeal and Bacterial Type Strains, Phase II (KMG-II): from individual species to whole genera.</title>
        <authorList>
            <person name="Goeker M."/>
        </authorList>
    </citation>
    <scope>NUCLEOTIDE SEQUENCE [LARGE SCALE GENOMIC DNA]</scope>
    <source>
        <strain evidence="1 2">DSM 18101</strain>
    </source>
</reference>
<dbReference type="AlphaFoldDB" id="A0A4Q7XZE5"/>
<dbReference type="RefSeq" id="WP_130425300.1">
    <property type="nucleotide sequence ID" value="NZ_SHKW01000008.1"/>
</dbReference>
<dbReference type="Proteomes" id="UP000292958">
    <property type="component" value="Unassembled WGS sequence"/>
</dbReference>
<dbReference type="OrthoDB" id="9842812at2"/>
<comment type="caution">
    <text evidence="1">The sequence shown here is derived from an EMBL/GenBank/DDBJ whole genome shotgun (WGS) entry which is preliminary data.</text>
</comment>
<proteinExistence type="predicted"/>
<gene>
    <name evidence="1" type="ORF">BDD14_6496</name>
</gene>
<protein>
    <submittedName>
        <fullName evidence="1">Uncharacterized protein</fullName>
    </submittedName>
</protein>
<sequence length="569" mass="62042">MSIDSLTVHLKCGVLTKDLILGGHDTNIEDLSISDLLEHEFHGDQREDIASGCELQSEGDPSALRATGIIRRNGRYDAPIRFYDSLTATSPDLTAPYVRTSAQTHIAVLNVSNEPVQFSPVLREATLGTPKEITLPQYTVEPHKSIQVSIDPALAHLRRQGVATTTLTIKASGSKGSLVGALTQIDSDGLIEDIPFRSANVAKYAAGAYPLRWDKDYTNQISITNTADVSLVARALITAKDVTYSLPQQTIAPGRTMVYDVDELRTDQVKDPNGNLLPKDAVYGKFMWFEIGMGRSFGLMGRNSVTSRADHRRSSFSCGMQCDYFKREYPTFLDQSPFAYTPFGTGFGSRISDRTYTGYGPVYDLPYNFSNAPITSDGPQILSYAADPNSTTSYAATTVAGGSVTAAYPDVILQPYLDMFGDCYYPPAEPFQNSGTAGVKIPTSTQFNYLLSEGQRICPPESAGWDMVQNRYIADQTGNLIIAYMHWHENVVIDSSHNGLGLISIDQQDVDTNTGFYSDHLWACSAACPGSAQTLATQNQTVTLGGQNFTLVPNSFVYSCSKNTINGKP</sequence>
<evidence type="ECO:0000313" key="2">
    <source>
        <dbReference type="Proteomes" id="UP000292958"/>
    </source>
</evidence>
<evidence type="ECO:0000313" key="1">
    <source>
        <dbReference type="EMBL" id="RZU28913.1"/>
    </source>
</evidence>
<accession>A0A4Q7XZE5</accession>